<dbReference type="AlphaFoldDB" id="A0A2S7EMY7"/>
<protein>
    <submittedName>
        <fullName evidence="1">Uncharacterized protein</fullName>
    </submittedName>
</protein>
<evidence type="ECO:0000313" key="2">
    <source>
        <dbReference type="Proteomes" id="UP000239939"/>
    </source>
</evidence>
<gene>
    <name evidence="1" type="ORF">XpopCFBP1817_12250</name>
</gene>
<sequence length="78" mass="8190">MGSGCNRRRHRARTVGRLDEALRIAAAFTWAATGDIDVRAICAMQAVHSRGGAPESDLSVPLEAVVTSGNTVVNVKTA</sequence>
<dbReference type="EMBL" id="MDEJ01000070">
    <property type="protein sequence ID" value="PPU92371.1"/>
    <property type="molecule type" value="Genomic_DNA"/>
</dbReference>
<name>A0A2S7EMY7_9XANT</name>
<evidence type="ECO:0000313" key="1">
    <source>
        <dbReference type="EMBL" id="PPU92371.1"/>
    </source>
</evidence>
<reference evidence="2" key="1">
    <citation type="submission" date="2016-08" db="EMBL/GenBank/DDBJ databases">
        <authorList>
            <person name="Merda D."/>
            <person name="Briand M."/>
            <person name="Taghouti G."/>
            <person name="Carrere S."/>
            <person name="Gouzy J."/>
            <person name="Portier P."/>
            <person name="Jacques M.-A."/>
            <person name="Fischer-Le Saux M."/>
        </authorList>
    </citation>
    <scope>NUCLEOTIDE SEQUENCE [LARGE SCALE GENOMIC DNA]</scope>
    <source>
        <strain evidence="2">CFBP1817</strain>
    </source>
</reference>
<comment type="caution">
    <text evidence="1">The sequence shown here is derived from an EMBL/GenBank/DDBJ whole genome shotgun (WGS) entry which is preliminary data.</text>
</comment>
<keyword evidence="2" id="KW-1185">Reference proteome</keyword>
<organism evidence="1 2">
    <name type="scientific">Xanthomonas populi</name>
    <dbReference type="NCBI Taxonomy" id="53414"/>
    <lineage>
        <taxon>Bacteria</taxon>
        <taxon>Pseudomonadati</taxon>
        <taxon>Pseudomonadota</taxon>
        <taxon>Gammaproteobacteria</taxon>
        <taxon>Lysobacterales</taxon>
        <taxon>Lysobacteraceae</taxon>
        <taxon>Xanthomonas</taxon>
    </lineage>
</organism>
<proteinExistence type="predicted"/>
<dbReference type="Proteomes" id="UP000239939">
    <property type="component" value="Unassembled WGS sequence"/>
</dbReference>
<accession>A0A2S7EMY7</accession>